<dbReference type="EMBL" id="QXGH01000018">
    <property type="protein sequence ID" value="RHW26260.1"/>
    <property type="molecule type" value="Genomic_DNA"/>
</dbReference>
<comment type="caution">
    <text evidence="1">The sequence shown here is derived from an EMBL/GenBank/DDBJ whole genome shotgun (WGS) entry which is preliminary data.</text>
</comment>
<dbReference type="RefSeq" id="WP_118926046.1">
    <property type="nucleotide sequence ID" value="NZ_QXGH01000018.1"/>
</dbReference>
<dbReference type="OrthoDB" id="9777711at2"/>
<dbReference type="PANTHER" id="PTHR43459:SF1">
    <property type="entry name" value="EG:BACN32G11.4 PROTEIN"/>
    <property type="match status" value="1"/>
</dbReference>
<dbReference type="Pfam" id="PF00378">
    <property type="entry name" value="ECH_1"/>
    <property type="match status" value="1"/>
</dbReference>
<keyword evidence="2" id="KW-1185">Reference proteome</keyword>
<evidence type="ECO:0000313" key="2">
    <source>
        <dbReference type="Proteomes" id="UP000283644"/>
    </source>
</evidence>
<dbReference type="GO" id="GO:0016853">
    <property type="term" value="F:isomerase activity"/>
    <property type="evidence" value="ECO:0007669"/>
    <property type="project" value="UniProtKB-KW"/>
</dbReference>
<dbReference type="AlphaFoldDB" id="A0A417Y0S7"/>
<dbReference type="InterPro" id="IPR029045">
    <property type="entry name" value="ClpP/crotonase-like_dom_sf"/>
</dbReference>
<dbReference type="PANTHER" id="PTHR43459">
    <property type="entry name" value="ENOYL-COA HYDRATASE"/>
    <property type="match status" value="1"/>
</dbReference>
<keyword evidence="1" id="KW-0413">Isomerase</keyword>
<name>A0A417Y0S7_9ACTN</name>
<organism evidence="1 2">
    <name type="scientific">Nocardioides immobilis</name>
    <dbReference type="NCBI Taxonomy" id="2049295"/>
    <lineage>
        <taxon>Bacteria</taxon>
        <taxon>Bacillati</taxon>
        <taxon>Actinomycetota</taxon>
        <taxon>Actinomycetes</taxon>
        <taxon>Propionibacteriales</taxon>
        <taxon>Nocardioidaceae</taxon>
        <taxon>Nocardioides</taxon>
    </lineage>
</organism>
<accession>A0A417Y0S7</accession>
<protein>
    <submittedName>
        <fullName evidence="1">Enoyl-CoA hydratase/isomerase family protein</fullName>
    </submittedName>
</protein>
<gene>
    <name evidence="1" type="ORF">D0Z08_14940</name>
</gene>
<evidence type="ECO:0000313" key="1">
    <source>
        <dbReference type="EMBL" id="RHW26260.1"/>
    </source>
</evidence>
<sequence length="256" mass="27077">MSNIESSLDDGVFEIVLNRPERLNALVPELMTELSDAVAAAAGPEVKAVVLTGSGRGFSTGGDLRAPRPPLEPASRRLRQLYHPAVIELVRLQKPVVAAVNGPVMGAGLSIAAAADIRVASTAAVFAGGFVDVGLAADTGTTFLLSRSMTYADAFHFLSLGQRVDAHEARRIGLVNEVVEPDELLPRAREIARSWAARPGVGIPSVKALLQAVTHNDLEQQLELEARIADVAANHPERARARAAKVEAIRKPGPDA</sequence>
<reference evidence="1 2" key="1">
    <citation type="submission" date="2018-09" db="EMBL/GenBank/DDBJ databases">
        <title>Genome sequencing of Nocardioides immobilis CCTCC AB 2017083 for comparison to Nocardioides silvaticus.</title>
        <authorList>
            <person name="Li C."/>
            <person name="Wang G."/>
        </authorList>
    </citation>
    <scope>NUCLEOTIDE SEQUENCE [LARGE SCALE GENOMIC DNA]</scope>
    <source>
        <strain evidence="1 2">CCTCC AB 2017083</strain>
    </source>
</reference>
<dbReference type="Gene3D" id="3.90.226.10">
    <property type="entry name" value="2-enoyl-CoA Hydratase, Chain A, domain 1"/>
    <property type="match status" value="1"/>
</dbReference>
<dbReference type="InterPro" id="IPR001753">
    <property type="entry name" value="Enoyl-CoA_hydra/iso"/>
</dbReference>
<dbReference type="CDD" id="cd06558">
    <property type="entry name" value="crotonase-like"/>
    <property type="match status" value="1"/>
</dbReference>
<proteinExistence type="predicted"/>
<dbReference type="SUPFAM" id="SSF52096">
    <property type="entry name" value="ClpP/crotonase"/>
    <property type="match status" value="1"/>
</dbReference>
<dbReference type="Proteomes" id="UP000283644">
    <property type="component" value="Unassembled WGS sequence"/>
</dbReference>